<feature type="region of interest" description="Disordered" evidence="1">
    <location>
        <begin position="1"/>
        <end position="29"/>
    </location>
</feature>
<protein>
    <submittedName>
        <fullName evidence="2">Uncharacterized protein</fullName>
    </submittedName>
</protein>
<evidence type="ECO:0000313" key="3">
    <source>
        <dbReference type="Proteomes" id="UP001066276"/>
    </source>
</evidence>
<dbReference type="AlphaFoldDB" id="A0AAV7W0N5"/>
<keyword evidence="3" id="KW-1185">Reference proteome</keyword>
<organism evidence="2 3">
    <name type="scientific">Pleurodeles waltl</name>
    <name type="common">Iberian ribbed newt</name>
    <dbReference type="NCBI Taxonomy" id="8319"/>
    <lineage>
        <taxon>Eukaryota</taxon>
        <taxon>Metazoa</taxon>
        <taxon>Chordata</taxon>
        <taxon>Craniata</taxon>
        <taxon>Vertebrata</taxon>
        <taxon>Euteleostomi</taxon>
        <taxon>Amphibia</taxon>
        <taxon>Batrachia</taxon>
        <taxon>Caudata</taxon>
        <taxon>Salamandroidea</taxon>
        <taxon>Salamandridae</taxon>
        <taxon>Pleurodelinae</taxon>
        <taxon>Pleurodeles</taxon>
    </lineage>
</organism>
<evidence type="ECO:0000313" key="2">
    <source>
        <dbReference type="EMBL" id="KAJ1206609.1"/>
    </source>
</evidence>
<proteinExistence type="predicted"/>
<reference evidence="2" key="1">
    <citation type="journal article" date="2022" name="bioRxiv">
        <title>Sequencing and chromosome-scale assembly of the giantPleurodeles waltlgenome.</title>
        <authorList>
            <person name="Brown T."/>
            <person name="Elewa A."/>
            <person name="Iarovenko S."/>
            <person name="Subramanian E."/>
            <person name="Araus A.J."/>
            <person name="Petzold A."/>
            <person name="Susuki M."/>
            <person name="Suzuki K.-i.T."/>
            <person name="Hayashi T."/>
            <person name="Toyoda A."/>
            <person name="Oliveira C."/>
            <person name="Osipova E."/>
            <person name="Leigh N.D."/>
            <person name="Simon A."/>
            <person name="Yun M.H."/>
        </authorList>
    </citation>
    <scope>NUCLEOTIDE SEQUENCE</scope>
    <source>
        <strain evidence="2">20211129_DDA</strain>
        <tissue evidence="2">Liver</tissue>
    </source>
</reference>
<evidence type="ECO:0000256" key="1">
    <source>
        <dbReference type="SAM" id="MobiDB-lite"/>
    </source>
</evidence>
<sequence>MSGVPSSLRAAECNVPESGHQKSRRAPWGNCVAEASDTRGKSLLQPQTLGNERAAKSTKALKTFDESGQPSSAKLFEVIDQSQEFNKAA</sequence>
<dbReference type="EMBL" id="JANPWB010000002">
    <property type="protein sequence ID" value="KAJ1206609.1"/>
    <property type="molecule type" value="Genomic_DNA"/>
</dbReference>
<dbReference type="Proteomes" id="UP001066276">
    <property type="component" value="Chromosome 1_2"/>
</dbReference>
<accession>A0AAV7W0N5</accession>
<feature type="region of interest" description="Disordered" evidence="1">
    <location>
        <begin position="37"/>
        <end position="56"/>
    </location>
</feature>
<name>A0AAV7W0N5_PLEWA</name>
<comment type="caution">
    <text evidence="2">The sequence shown here is derived from an EMBL/GenBank/DDBJ whole genome shotgun (WGS) entry which is preliminary data.</text>
</comment>
<gene>
    <name evidence="2" type="ORF">NDU88_002012</name>
</gene>